<accession>A0ABS1DG43</accession>
<dbReference type="PANTHER" id="PTHR43198">
    <property type="entry name" value="BIFUNCTIONAL TH2 PROTEIN"/>
    <property type="match status" value="1"/>
</dbReference>
<gene>
    <name evidence="2" type="ORF">CKO28_10650</name>
</gene>
<protein>
    <submittedName>
        <fullName evidence="2">Thiaminase II</fullName>
    </submittedName>
</protein>
<evidence type="ECO:0000313" key="2">
    <source>
        <dbReference type="EMBL" id="MBK1668493.1"/>
    </source>
</evidence>
<dbReference type="Proteomes" id="UP001296873">
    <property type="component" value="Unassembled WGS sequence"/>
</dbReference>
<dbReference type="Gene3D" id="1.20.910.10">
    <property type="entry name" value="Heme oxygenase-like"/>
    <property type="match status" value="1"/>
</dbReference>
<dbReference type="SUPFAM" id="SSF48613">
    <property type="entry name" value="Heme oxygenase-like"/>
    <property type="match status" value="1"/>
</dbReference>
<feature type="domain" description="Thiaminase-2/PQQC" evidence="1">
    <location>
        <begin position="28"/>
        <end position="236"/>
    </location>
</feature>
<evidence type="ECO:0000313" key="3">
    <source>
        <dbReference type="Proteomes" id="UP001296873"/>
    </source>
</evidence>
<keyword evidence="3" id="KW-1185">Reference proteome</keyword>
<evidence type="ECO:0000259" key="1">
    <source>
        <dbReference type="Pfam" id="PF03070"/>
    </source>
</evidence>
<comment type="caution">
    <text evidence="2">The sequence shown here is derived from an EMBL/GenBank/DDBJ whole genome shotgun (WGS) entry which is preliminary data.</text>
</comment>
<reference evidence="2 3" key="1">
    <citation type="journal article" date="2020" name="Microorganisms">
        <title>Osmotic Adaptation and Compatible Solute Biosynthesis of Phototrophic Bacteria as Revealed from Genome Analyses.</title>
        <authorList>
            <person name="Imhoff J.F."/>
            <person name="Rahn T."/>
            <person name="Kunzel S."/>
            <person name="Keller A."/>
            <person name="Neulinger S.C."/>
        </authorList>
    </citation>
    <scope>NUCLEOTIDE SEQUENCE [LARGE SCALE GENOMIC DNA]</scope>
    <source>
        <strain evidence="2 3">DSM 9895</strain>
    </source>
</reference>
<dbReference type="RefSeq" id="WP_200340801.1">
    <property type="nucleotide sequence ID" value="NZ_NRRL01000024.1"/>
</dbReference>
<dbReference type="InterPro" id="IPR016084">
    <property type="entry name" value="Haem_Oase-like_multi-hlx"/>
</dbReference>
<dbReference type="CDD" id="cd19367">
    <property type="entry name" value="TenA_C_ScTHI20-like"/>
    <property type="match status" value="1"/>
</dbReference>
<name>A0ABS1DG43_9PROT</name>
<organism evidence="2 3">
    <name type="scientific">Rhodovibrio sodomensis</name>
    <dbReference type="NCBI Taxonomy" id="1088"/>
    <lineage>
        <taxon>Bacteria</taxon>
        <taxon>Pseudomonadati</taxon>
        <taxon>Pseudomonadota</taxon>
        <taxon>Alphaproteobacteria</taxon>
        <taxon>Rhodospirillales</taxon>
        <taxon>Rhodovibrionaceae</taxon>
        <taxon>Rhodovibrio</taxon>
    </lineage>
</organism>
<dbReference type="EMBL" id="NRRL01000024">
    <property type="protein sequence ID" value="MBK1668493.1"/>
    <property type="molecule type" value="Genomic_DNA"/>
</dbReference>
<proteinExistence type="predicted"/>
<dbReference type="Pfam" id="PF03070">
    <property type="entry name" value="TENA_THI-4"/>
    <property type="match status" value="1"/>
</dbReference>
<dbReference type="PANTHER" id="PTHR43198:SF2">
    <property type="entry name" value="SI:CH1073-67J19.1-RELATED"/>
    <property type="match status" value="1"/>
</dbReference>
<dbReference type="InterPro" id="IPR050967">
    <property type="entry name" value="Thiamine_Salvage_TenA"/>
</dbReference>
<dbReference type="InterPro" id="IPR004305">
    <property type="entry name" value="Thiaminase-2/PQQC"/>
</dbReference>
<sequence>MADPHANAPGPIAANSVAAALRRACADDWAAYVNHAFVRRLADGTLATASYKHFLIQDYLFLRQFARAWALAAYKASDLREMRAASQTVDALINQELQLHVETCAGWGISEDAMAATPEARANMAYTRFVLETGLAGDLLDLLTALAPCVIGYAEIGARLAADPDTVWDGNPYREWLELYSGDAFQEVGRGACAQLDRIAQARIGGDVTQSPRWAELCRIFDQATRLEIGFWDMGLHRET</sequence>